<accession>A0AAD2A6X0</accession>
<sequence length="289" mass="30366">MLLAASQTFVGVSLEGAKAGVGGHSTGGVAASGAGDGGDWTGAAIGGELTGSGVGGELTGAGVETVSGELTGAGVETVGGELTETEAAGVEVGATTGARDLCFVGEAAGRVETLAAPELWLTQSSESGLHHQSPQCRSMTLRFRHTSCHDQISWLRRVQRIERDGRARRREVRRRERQGSGTELRWDCKAHIANKLALHHDHVLVCEVCEQAPTTVTCKVDAATLCVTYDQDSHSANPRAPPECPLFQLRASKSSSSPNNTTTVTIASSMRRWRQPRGSSPRKIPSSGV</sequence>
<keyword evidence="3" id="KW-1185">Reference proteome</keyword>
<gene>
    <name evidence="2" type="ORF">FPE_LOCUS29996</name>
</gene>
<evidence type="ECO:0000256" key="1">
    <source>
        <dbReference type="SAM" id="MobiDB-lite"/>
    </source>
</evidence>
<dbReference type="Proteomes" id="UP000834106">
    <property type="component" value="Chromosome 19"/>
</dbReference>
<feature type="region of interest" description="Disordered" evidence="1">
    <location>
        <begin position="250"/>
        <end position="289"/>
    </location>
</feature>
<protein>
    <submittedName>
        <fullName evidence="2">Uncharacterized protein</fullName>
    </submittedName>
</protein>
<reference evidence="2" key="1">
    <citation type="submission" date="2023-05" db="EMBL/GenBank/DDBJ databases">
        <authorList>
            <person name="Huff M."/>
        </authorList>
    </citation>
    <scope>NUCLEOTIDE SEQUENCE</scope>
</reference>
<feature type="compositionally biased region" description="Polar residues" evidence="1">
    <location>
        <begin position="258"/>
        <end position="268"/>
    </location>
</feature>
<name>A0AAD2A6X0_9LAMI</name>
<evidence type="ECO:0000313" key="2">
    <source>
        <dbReference type="EMBL" id="CAI9782566.1"/>
    </source>
</evidence>
<proteinExistence type="predicted"/>
<dbReference type="AlphaFoldDB" id="A0AAD2A6X0"/>
<organism evidence="2 3">
    <name type="scientific">Fraxinus pennsylvanica</name>
    <dbReference type="NCBI Taxonomy" id="56036"/>
    <lineage>
        <taxon>Eukaryota</taxon>
        <taxon>Viridiplantae</taxon>
        <taxon>Streptophyta</taxon>
        <taxon>Embryophyta</taxon>
        <taxon>Tracheophyta</taxon>
        <taxon>Spermatophyta</taxon>
        <taxon>Magnoliopsida</taxon>
        <taxon>eudicotyledons</taxon>
        <taxon>Gunneridae</taxon>
        <taxon>Pentapetalae</taxon>
        <taxon>asterids</taxon>
        <taxon>lamiids</taxon>
        <taxon>Lamiales</taxon>
        <taxon>Oleaceae</taxon>
        <taxon>Oleeae</taxon>
        <taxon>Fraxinus</taxon>
    </lineage>
</organism>
<evidence type="ECO:0000313" key="3">
    <source>
        <dbReference type="Proteomes" id="UP000834106"/>
    </source>
</evidence>
<dbReference type="EMBL" id="OU503054">
    <property type="protein sequence ID" value="CAI9782566.1"/>
    <property type="molecule type" value="Genomic_DNA"/>
</dbReference>